<reference evidence="1" key="1">
    <citation type="submission" date="2018-11" db="EMBL/GenBank/DDBJ databases">
        <authorList>
            <consortium name="Genoscope - CEA"/>
            <person name="William W."/>
        </authorList>
    </citation>
    <scope>NUCLEOTIDE SEQUENCE</scope>
</reference>
<organism evidence="1">
    <name type="scientific">Brassica campestris</name>
    <name type="common">Field mustard</name>
    <dbReference type="NCBI Taxonomy" id="3711"/>
    <lineage>
        <taxon>Eukaryota</taxon>
        <taxon>Viridiplantae</taxon>
        <taxon>Streptophyta</taxon>
        <taxon>Embryophyta</taxon>
        <taxon>Tracheophyta</taxon>
        <taxon>Spermatophyta</taxon>
        <taxon>Magnoliopsida</taxon>
        <taxon>eudicotyledons</taxon>
        <taxon>Gunneridae</taxon>
        <taxon>Pentapetalae</taxon>
        <taxon>rosids</taxon>
        <taxon>malvids</taxon>
        <taxon>Brassicales</taxon>
        <taxon>Brassicaceae</taxon>
        <taxon>Brassiceae</taxon>
        <taxon>Brassica</taxon>
    </lineage>
</organism>
<sequence length="39" mass="4373">MVDTLIRVTGTLLGCCVGMESVQDSLVRESFWYHGDLKI</sequence>
<dbReference type="EMBL" id="LR031570">
    <property type="protein sequence ID" value="VDC72893.1"/>
    <property type="molecule type" value="Genomic_DNA"/>
</dbReference>
<gene>
    <name evidence="1" type="ORF">BRAA05T22607Z</name>
</gene>
<evidence type="ECO:0000313" key="1">
    <source>
        <dbReference type="EMBL" id="VDC72893.1"/>
    </source>
</evidence>
<accession>A0A3P5ZF83</accession>
<name>A0A3P5ZF83_BRACM</name>
<protein>
    <submittedName>
        <fullName evidence="1">Uncharacterized protein</fullName>
    </submittedName>
</protein>
<dbReference type="AlphaFoldDB" id="A0A3P5ZF83"/>
<proteinExistence type="predicted"/>